<dbReference type="EMBL" id="JTDY01014179">
    <property type="protein sequence ID" value="KOB52048.1"/>
    <property type="molecule type" value="Genomic_DNA"/>
</dbReference>
<dbReference type="Proteomes" id="UP000037510">
    <property type="component" value="Unassembled WGS sequence"/>
</dbReference>
<dbReference type="GO" id="GO:0046856">
    <property type="term" value="P:phosphatidylinositol dephosphorylation"/>
    <property type="evidence" value="ECO:0007669"/>
    <property type="project" value="InterPro"/>
</dbReference>
<name>A0A0L7K2Y4_OPEBR</name>
<dbReference type="AlphaFoldDB" id="A0A0L7K2Y4"/>
<reference evidence="2 3" key="1">
    <citation type="journal article" date="2015" name="Genome Biol. Evol.">
        <title>The genome of winter moth (Operophtera brumata) provides a genomic perspective on sexual dimorphism and phenology.</title>
        <authorList>
            <person name="Derks M.F."/>
            <person name="Smit S."/>
            <person name="Salis L."/>
            <person name="Schijlen E."/>
            <person name="Bossers A."/>
            <person name="Mateman C."/>
            <person name="Pijl A.S."/>
            <person name="de Ridder D."/>
            <person name="Groenen M.A."/>
            <person name="Visser M.E."/>
            <person name="Megens H.J."/>
        </authorList>
    </citation>
    <scope>NUCLEOTIDE SEQUENCE [LARGE SCALE GENOMIC DNA]</scope>
    <source>
        <strain evidence="2">WM2013NL</strain>
        <tissue evidence="2">Head and thorax</tissue>
    </source>
</reference>
<comment type="caution">
    <text evidence="2">The sequence shown here is derived from an EMBL/GenBank/DDBJ whole genome shotgun (WGS) entry which is preliminary data.</text>
</comment>
<dbReference type="InterPro" id="IPR046985">
    <property type="entry name" value="IP5"/>
</dbReference>
<feature type="domain" description="Inositol polyphosphate-related phosphatase" evidence="1">
    <location>
        <begin position="1"/>
        <end position="112"/>
    </location>
</feature>
<feature type="non-terminal residue" evidence="2">
    <location>
        <position position="1"/>
    </location>
</feature>
<dbReference type="GO" id="GO:0005737">
    <property type="term" value="C:cytoplasm"/>
    <property type="evidence" value="ECO:0007669"/>
    <property type="project" value="TreeGrafter"/>
</dbReference>
<dbReference type="Gene3D" id="3.60.10.10">
    <property type="entry name" value="Endonuclease/exonuclease/phosphatase"/>
    <property type="match status" value="1"/>
</dbReference>
<dbReference type="Pfam" id="PF22669">
    <property type="entry name" value="Exo_endo_phos2"/>
    <property type="match status" value="1"/>
</dbReference>
<dbReference type="InterPro" id="IPR000300">
    <property type="entry name" value="IPPc"/>
</dbReference>
<dbReference type="GO" id="GO:0004439">
    <property type="term" value="F:phosphatidylinositol-4,5-bisphosphate 5-phosphatase activity"/>
    <property type="evidence" value="ECO:0007669"/>
    <property type="project" value="TreeGrafter"/>
</dbReference>
<dbReference type="PANTHER" id="PTHR11200">
    <property type="entry name" value="INOSITOL 5-PHOSPHATASE"/>
    <property type="match status" value="1"/>
</dbReference>
<dbReference type="GO" id="GO:0005886">
    <property type="term" value="C:plasma membrane"/>
    <property type="evidence" value="ECO:0007669"/>
    <property type="project" value="TreeGrafter"/>
</dbReference>
<evidence type="ECO:0000313" key="3">
    <source>
        <dbReference type="Proteomes" id="UP000037510"/>
    </source>
</evidence>
<dbReference type="InterPro" id="IPR036691">
    <property type="entry name" value="Endo/exonu/phosph_ase_sf"/>
</dbReference>
<feature type="non-terminal residue" evidence="2">
    <location>
        <position position="231"/>
    </location>
</feature>
<gene>
    <name evidence="2" type="ORF">OBRU01_26610</name>
</gene>
<evidence type="ECO:0000313" key="2">
    <source>
        <dbReference type="EMBL" id="KOB52048.1"/>
    </source>
</evidence>
<proteinExistence type="predicted"/>
<organism evidence="2 3">
    <name type="scientific">Operophtera brumata</name>
    <name type="common">Winter moth</name>
    <name type="synonym">Phalaena brumata</name>
    <dbReference type="NCBI Taxonomy" id="104452"/>
    <lineage>
        <taxon>Eukaryota</taxon>
        <taxon>Metazoa</taxon>
        <taxon>Ecdysozoa</taxon>
        <taxon>Arthropoda</taxon>
        <taxon>Hexapoda</taxon>
        <taxon>Insecta</taxon>
        <taxon>Pterygota</taxon>
        <taxon>Neoptera</taxon>
        <taxon>Endopterygota</taxon>
        <taxon>Lepidoptera</taxon>
        <taxon>Glossata</taxon>
        <taxon>Ditrysia</taxon>
        <taxon>Geometroidea</taxon>
        <taxon>Geometridae</taxon>
        <taxon>Larentiinae</taxon>
        <taxon>Operophtera</taxon>
    </lineage>
</organism>
<dbReference type="SUPFAM" id="SSF56219">
    <property type="entry name" value="DNase I-like"/>
    <property type="match status" value="1"/>
</dbReference>
<keyword evidence="3" id="KW-1185">Reference proteome</keyword>
<evidence type="ECO:0000259" key="1">
    <source>
        <dbReference type="Pfam" id="PF22669"/>
    </source>
</evidence>
<dbReference type="PANTHER" id="PTHR11200:SF275">
    <property type="entry name" value="LD06095P"/>
    <property type="match status" value="1"/>
</dbReference>
<accession>A0A0L7K2Y4</accession>
<dbReference type="GO" id="GO:0001726">
    <property type="term" value="C:ruffle"/>
    <property type="evidence" value="ECO:0007669"/>
    <property type="project" value="TreeGrafter"/>
</dbReference>
<sequence length="231" mass="25815">YVFWIGDLNFRTDHPTGSSPTSEEIVATLQKVEKDKYNALLKHDQLKAVMETGEAFSEFSEPEIRRKPSWTDRVLYKVIVDNYENIKLRADLISYNHISHYTVSDHKPVVAQFNIKESPRGARSTVRMRSALIAPADVPDSAIPTLHEQMSTYEYLAKVSLPEAPAASGQPRAITLSFPVGSGVRTPGFYRLIYFSQPNNDVRSVLEYLAKVSVPEAAVASGQPRAITLSF</sequence>
<protein>
    <submittedName>
        <fullName evidence="2">Putative skeletal muscle/kidney enriched inositol 5-phosphatase</fullName>
    </submittedName>
</protein>
<dbReference type="STRING" id="104452.A0A0L7K2Y4"/>